<reference evidence="1" key="1">
    <citation type="submission" date="2014-11" db="EMBL/GenBank/DDBJ databases">
        <authorList>
            <person name="Amaro Gonzalez C."/>
        </authorList>
    </citation>
    <scope>NUCLEOTIDE SEQUENCE</scope>
</reference>
<accession>A0A0E9TQ51</accession>
<reference evidence="1" key="2">
    <citation type="journal article" date="2015" name="Fish Shellfish Immunol.">
        <title>Early steps in the European eel (Anguilla anguilla)-Vibrio vulnificus interaction in the gills: Role of the RtxA13 toxin.</title>
        <authorList>
            <person name="Callol A."/>
            <person name="Pajuelo D."/>
            <person name="Ebbesson L."/>
            <person name="Teles M."/>
            <person name="MacKenzie S."/>
            <person name="Amaro C."/>
        </authorList>
    </citation>
    <scope>NUCLEOTIDE SEQUENCE</scope>
</reference>
<sequence>MAVFMCVCQAKN</sequence>
<dbReference type="EMBL" id="GBXM01053734">
    <property type="protein sequence ID" value="JAH54843.1"/>
    <property type="molecule type" value="Transcribed_RNA"/>
</dbReference>
<protein>
    <submittedName>
        <fullName evidence="1">Uncharacterized protein</fullName>
    </submittedName>
</protein>
<proteinExistence type="predicted"/>
<name>A0A0E9TQ51_ANGAN</name>
<organism evidence="1">
    <name type="scientific">Anguilla anguilla</name>
    <name type="common">European freshwater eel</name>
    <name type="synonym">Muraena anguilla</name>
    <dbReference type="NCBI Taxonomy" id="7936"/>
    <lineage>
        <taxon>Eukaryota</taxon>
        <taxon>Metazoa</taxon>
        <taxon>Chordata</taxon>
        <taxon>Craniata</taxon>
        <taxon>Vertebrata</taxon>
        <taxon>Euteleostomi</taxon>
        <taxon>Actinopterygii</taxon>
        <taxon>Neopterygii</taxon>
        <taxon>Teleostei</taxon>
        <taxon>Anguilliformes</taxon>
        <taxon>Anguillidae</taxon>
        <taxon>Anguilla</taxon>
    </lineage>
</organism>
<evidence type="ECO:0000313" key="1">
    <source>
        <dbReference type="EMBL" id="JAH54843.1"/>
    </source>
</evidence>